<gene>
    <name evidence="3" type="ORF">CGL56_04960</name>
</gene>
<dbReference type="GO" id="GO:0003755">
    <property type="term" value="F:peptidyl-prolyl cis-trans isomerase activity"/>
    <property type="evidence" value="ECO:0007669"/>
    <property type="project" value="InterPro"/>
</dbReference>
<dbReference type="Proteomes" id="UP000226437">
    <property type="component" value="Unassembled WGS sequence"/>
</dbReference>
<accession>A0A2G0CKB8</accession>
<feature type="repeat" description="TPR" evidence="1">
    <location>
        <begin position="453"/>
        <end position="486"/>
    </location>
</feature>
<name>A0A2G0CKB8_9BACT</name>
<feature type="signal peptide" evidence="2">
    <location>
        <begin position="1"/>
        <end position="22"/>
    </location>
</feature>
<dbReference type="Gene3D" id="1.25.40.10">
    <property type="entry name" value="Tetratricopeptide repeat domain"/>
    <property type="match status" value="1"/>
</dbReference>
<dbReference type="OrthoDB" id="1523802at2"/>
<dbReference type="RefSeq" id="WP_099105367.1">
    <property type="nucleotide sequence ID" value="NZ_JAATJF010000001.1"/>
</dbReference>
<dbReference type="InterPro" id="IPR046357">
    <property type="entry name" value="PPIase_dom_sf"/>
</dbReference>
<dbReference type="AlphaFoldDB" id="A0A2G0CKB8"/>
<dbReference type="InterPro" id="IPR019734">
    <property type="entry name" value="TPR_rpt"/>
</dbReference>
<reference evidence="3 4" key="1">
    <citation type="submission" date="2017-10" db="EMBL/GenBank/DDBJ databases">
        <title>The draft genome sequence of Lewinella marina KCTC 32374.</title>
        <authorList>
            <person name="Wang K."/>
        </authorList>
    </citation>
    <scope>NUCLEOTIDE SEQUENCE [LARGE SCALE GENOMIC DNA]</scope>
    <source>
        <strain evidence="3 4">MKG-38</strain>
    </source>
</reference>
<dbReference type="EMBL" id="PDLO01000001">
    <property type="protein sequence ID" value="PHL00388.1"/>
    <property type="molecule type" value="Genomic_DNA"/>
</dbReference>
<dbReference type="PROSITE" id="PS50005">
    <property type="entry name" value="TPR"/>
    <property type="match status" value="1"/>
</dbReference>
<keyword evidence="2" id="KW-0732">Signal</keyword>
<dbReference type="SUPFAM" id="SSF48452">
    <property type="entry name" value="TPR-like"/>
    <property type="match status" value="1"/>
</dbReference>
<comment type="caution">
    <text evidence="3">The sequence shown here is derived from an EMBL/GenBank/DDBJ whole genome shotgun (WGS) entry which is preliminary data.</text>
</comment>
<keyword evidence="1" id="KW-0802">TPR repeat</keyword>
<dbReference type="SUPFAM" id="SSF54534">
    <property type="entry name" value="FKBP-like"/>
    <property type="match status" value="1"/>
</dbReference>
<protein>
    <recommendedName>
        <fullName evidence="5">Tetratricopeptide repeat protein</fullName>
    </recommendedName>
</protein>
<proteinExistence type="predicted"/>
<keyword evidence="4" id="KW-1185">Reference proteome</keyword>
<organism evidence="3 4">
    <name type="scientific">Neolewinella marina</name>
    <dbReference type="NCBI Taxonomy" id="438751"/>
    <lineage>
        <taxon>Bacteria</taxon>
        <taxon>Pseudomonadati</taxon>
        <taxon>Bacteroidota</taxon>
        <taxon>Saprospiria</taxon>
        <taxon>Saprospirales</taxon>
        <taxon>Lewinellaceae</taxon>
        <taxon>Neolewinella</taxon>
    </lineage>
</organism>
<evidence type="ECO:0000256" key="2">
    <source>
        <dbReference type="SAM" id="SignalP"/>
    </source>
</evidence>
<evidence type="ECO:0000313" key="3">
    <source>
        <dbReference type="EMBL" id="PHL00388.1"/>
    </source>
</evidence>
<sequence length="497" mass="55695">MQRIILLALALCLGVGSLPAQSDDSSGRIYYHVTKLSDTDGNLMQVENTLMLPYFQTRVNEGSQLWHGFYRLKSPTAGQAGFDYISVDVYDKLAELNLSTAGQNRIVELTFPHTSPEQFWERIAEVSEVHSEITYAIAGALFPASTTRGEPSAPLLSVNYMLVPPGKEAEYVRMENEVFKPIMAQHVRRRAMENWSVFERVIPIGTDFGANFATVDAYADWDQVQTYQESWDAVAAATHPDLDMGAQMEHLNGLRERTRMEVWELLRETTPPATESISFQVIQEGSGPKPMRGQEVTWSGKVMNARGETLFETASLGENWQDIVGSDPSNTRWNTAVMMVGAGGSVQVTVPVEAQSFRERMANQGQPLILKINLLAVGPPANYGHERLKKILTEEGVEAAQDWYKGLQRNNPQEYVFREFQMNALGYDLLESGLEEEAIFVFDLNVQNYPDSFNTYDSLADAYSKVGNDYYARKYFELALKKNPDSASTAAKLAELK</sequence>
<dbReference type="Gene3D" id="3.10.50.40">
    <property type="match status" value="1"/>
</dbReference>
<evidence type="ECO:0008006" key="5">
    <source>
        <dbReference type="Google" id="ProtNLM"/>
    </source>
</evidence>
<feature type="chain" id="PRO_5013679361" description="Tetratricopeptide repeat protein" evidence="2">
    <location>
        <begin position="23"/>
        <end position="497"/>
    </location>
</feature>
<evidence type="ECO:0000256" key="1">
    <source>
        <dbReference type="PROSITE-ProRule" id="PRU00339"/>
    </source>
</evidence>
<dbReference type="InterPro" id="IPR011990">
    <property type="entry name" value="TPR-like_helical_dom_sf"/>
</dbReference>
<evidence type="ECO:0000313" key="4">
    <source>
        <dbReference type="Proteomes" id="UP000226437"/>
    </source>
</evidence>